<dbReference type="GO" id="GO:0043531">
    <property type="term" value="F:ADP binding"/>
    <property type="evidence" value="ECO:0007669"/>
    <property type="project" value="InterPro"/>
</dbReference>
<keyword evidence="4" id="KW-1185">Reference proteome</keyword>
<evidence type="ECO:0000313" key="3">
    <source>
        <dbReference type="EMBL" id="PHT87570.1"/>
    </source>
</evidence>
<dbReference type="GO" id="GO:0006952">
    <property type="term" value="P:defense response"/>
    <property type="evidence" value="ECO:0007669"/>
    <property type="project" value="UniProtKB-KW"/>
</dbReference>
<protein>
    <recommendedName>
        <fullName evidence="2">NB-ARC domain-containing protein</fullName>
    </recommendedName>
</protein>
<dbReference type="Proteomes" id="UP000222542">
    <property type="component" value="Unassembled WGS sequence"/>
</dbReference>
<dbReference type="PANTHER" id="PTHR36766">
    <property type="entry name" value="PLANT BROAD-SPECTRUM MILDEW RESISTANCE PROTEIN RPW8"/>
    <property type="match status" value="1"/>
</dbReference>
<evidence type="ECO:0000259" key="2">
    <source>
        <dbReference type="Pfam" id="PF00931"/>
    </source>
</evidence>
<dbReference type="AlphaFoldDB" id="A0A2G3A031"/>
<accession>A0A2G3A031</accession>
<dbReference type="SUPFAM" id="SSF52540">
    <property type="entry name" value="P-loop containing nucleoside triphosphate hydrolases"/>
    <property type="match status" value="1"/>
</dbReference>
<name>A0A2G3A031_CAPAN</name>
<organism evidence="3 4">
    <name type="scientific">Capsicum annuum</name>
    <name type="common">Capsicum pepper</name>
    <dbReference type="NCBI Taxonomy" id="4072"/>
    <lineage>
        <taxon>Eukaryota</taxon>
        <taxon>Viridiplantae</taxon>
        <taxon>Streptophyta</taxon>
        <taxon>Embryophyta</taxon>
        <taxon>Tracheophyta</taxon>
        <taxon>Spermatophyta</taxon>
        <taxon>Magnoliopsida</taxon>
        <taxon>eudicotyledons</taxon>
        <taxon>Gunneridae</taxon>
        <taxon>Pentapetalae</taxon>
        <taxon>asterids</taxon>
        <taxon>lamiids</taxon>
        <taxon>Solanales</taxon>
        <taxon>Solanaceae</taxon>
        <taxon>Solanoideae</taxon>
        <taxon>Capsiceae</taxon>
        <taxon>Capsicum</taxon>
    </lineage>
</organism>
<keyword evidence="1" id="KW-0611">Plant defense</keyword>
<dbReference type="Gramene" id="PHT87570">
    <property type="protein sequence ID" value="PHT87570"/>
    <property type="gene ID" value="T459_09676"/>
</dbReference>
<evidence type="ECO:0000313" key="4">
    <source>
        <dbReference type="Proteomes" id="UP000222542"/>
    </source>
</evidence>
<feature type="domain" description="NB-ARC" evidence="2">
    <location>
        <begin position="129"/>
        <end position="204"/>
    </location>
</feature>
<dbReference type="STRING" id="4072.A0A2G3A031"/>
<gene>
    <name evidence="3" type="ORF">T459_09676</name>
</gene>
<evidence type="ECO:0000256" key="1">
    <source>
        <dbReference type="ARBA" id="ARBA00022821"/>
    </source>
</evidence>
<dbReference type="PANTHER" id="PTHR36766:SF44">
    <property type="entry name" value="NBS-CODING RESISTANCE GENE ANALOG"/>
    <property type="match status" value="1"/>
</dbReference>
<proteinExistence type="predicted"/>
<dbReference type="EMBL" id="AYRZ02000003">
    <property type="protein sequence ID" value="PHT87570.1"/>
    <property type="molecule type" value="Genomic_DNA"/>
</dbReference>
<dbReference type="InterPro" id="IPR002182">
    <property type="entry name" value="NB-ARC"/>
</dbReference>
<comment type="caution">
    <text evidence="3">The sequence shown here is derived from an EMBL/GenBank/DDBJ whole genome shotgun (WGS) entry which is preliminary data.</text>
</comment>
<dbReference type="Gene3D" id="1.20.5.4130">
    <property type="match status" value="1"/>
</dbReference>
<reference evidence="3 4" key="2">
    <citation type="journal article" date="2017" name="Genome Biol.">
        <title>New reference genome sequences of hot pepper reveal the massive evolution of plant disease-resistance genes by retroduplication.</title>
        <authorList>
            <person name="Kim S."/>
            <person name="Park J."/>
            <person name="Yeom S.I."/>
            <person name="Kim Y.M."/>
            <person name="Seo E."/>
            <person name="Kim K.T."/>
            <person name="Kim M.S."/>
            <person name="Lee J.M."/>
            <person name="Cheong K."/>
            <person name="Shin H.S."/>
            <person name="Kim S.B."/>
            <person name="Han K."/>
            <person name="Lee J."/>
            <person name="Park M."/>
            <person name="Lee H.A."/>
            <person name="Lee H.Y."/>
            <person name="Lee Y."/>
            <person name="Oh S."/>
            <person name="Lee J.H."/>
            <person name="Choi E."/>
            <person name="Choi E."/>
            <person name="Lee S.E."/>
            <person name="Jeon J."/>
            <person name="Kim H."/>
            <person name="Choi G."/>
            <person name="Song H."/>
            <person name="Lee J."/>
            <person name="Lee S.C."/>
            <person name="Kwon J.K."/>
            <person name="Lee H.Y."/>
            <person name="Koo N."/>
            <person name="Hong Y."/>
            <person name="Kim R.W."/>
            <person name="Kang W.H."/>
            <person name="Huh J.H."/>
            <person name="Kang B.C."/>
            <person name="Yang T.J."/>
            <person name="Lee Y.H."/>
            <person name="Bennetzen J.L."/>
            <person name="Choi D."/>
        </authorList>
    </citation>
    <scope>NUCLEOTIDE SEQUENCE [LARGE SCALE GENOMIC DNA]</scope>
    <source>
        <strain evidence="4">cv. CM334</strain>
    </source>
</reference>
<dbReference type="InterPro" id="IPR027417">
    <property type="entry name" value="P-loop_NTPase"/>
</dbReference>
<sequence length="213" mass="24575">MAYVAVISLVGTLKQLVQLKPHWISDDTRKMVDSLLESLEYFRDFLENKGQRRRDYCAKKWKKEKQERHYVKLSPLVEKIDVMKRDVMRDSIVTNEDLQTGDLLLPGHSSRHVAKLNPETVVVGLEDDLMGIIRRLKGSMSSREVIPILGMGGIGKTTLAKMAYDDPEIRDHFDMHIWVTVSQEYHTRDLLLGVLSCVSNDQIKQETMMMMIN</sequence>
<dbReference type="Gene3D" id="3.40.50.300">
    <property type="entry name" value="P-loop containing nucleotide triphosphate hydrolases"/>
    <property type="match status" value="1"/>
</dbReference>
<reference evidence="3 4" key="1">
    <citation type="journal article" date="2014" name="Nat. Genet.">
        <title>Genome sequence of the hot pepper provides insights into the evolution of pungency in Capsicum species.</title>
        <authorList>
            <person name="Kim S."/>
            <person name="Park M."/>
            <person name="Yeom S.I."/>
            <person name="Kim Y.M."/>
            <person name="Lee J.M."/>
            <person name="Lee H.A."/>
            <person name="Seo E."/>
            <person name="Choi J."/>
            <person name="Cheong K."/>
            <person name="Kim K.T."/>
            <person name="Jung K."/>
            <person name="Lee G.W."/>
            <person name="Oh S.K."/>
            <person name="Bae C."/>
            <person name="Kim S.B."/>
            <person name="Lee H.Y."/>
            <person name="Kim S.Y."/>
            <person name="Kim M.S."/>
            <person name="Kang B.C."/>
            <person name="Jo Y.D."/>
            <person name="Yang H.B."/>
            <person name="Jeong H.J."/>
            <person name="Kang W.H."/>
            <person name="Kwon J.K."/>
            <person name="Shin C."/>
            <person name="Lim J.Y."/>
            <person name="Park J.H."/>
            <person name="Huh J.H."/>
            <person name="Kim J.S."/>
            <person name="Kim B.D."/>
            <person name="Cohen O."/>
            <person name="Paran I."/>
            <person name="Suh M.C."/>
            <person name="Lee S.B."/>
            <person name="Kim Y.K."/>
            <person name="Shin Y."/>
            <person name="Noh S.J."/>
            <person name="Park J."/>
            <person name="Seo Y.S."/>
            <person name="Kwon S.Y."/>
            <person name="Kim H.A."/>
            <person name="Park J.M."/>
            <person name="Kim H.J."/>
            <person name="Choi S.B."/>
            <person name="Bosland P.W."/>
            <person name="Reeves G."/>
            <person name="Jo S.H."/>
            <person name="Lee B.W."/>
            <person name="Cho H.T."/>
            <person name="Choi H.S."/>
            <person name="Lee M.S."/>
            <person name="Yu Y."/>
            <person name="Do Choi Y."/>
            <person name="Park B.S."/>
            <person name="van Deynze A."/>
            <person name="Ashrafi H."/>
            <person name="Hill T."/>
            <person name="Kim W.T."/>
            <person name="Pai H.S."/>
            <person name="Ahn H.K."/>
            <person name="Yeam I."/>
            <person name="Giovannoni J.J."/>
            <person name="Rose J.K."/>
            <person name="Sorensen I."/>
            <person name="Lee S.J."/>
            <person name="Kim R.W."/>
            <person name="Choi I.Y."/>
            <person name="Choi B.S."/>
            <person name="Lim J.S."/>
            <person name="Lee Y.H."/>
            <person name="Choi D."/>
        </authorList>
    </citation>
    <scope>NUCLEOTIDE SEQUENCE [LARGE SCALE GENOMIC DNA]</scope>
    <source>
        <strain evidence="4">cv. CM334</strain>
    </source>
</reference>
<dbReference type="Pfam" id="PF00931">
    <property type="entry name" value="NB-ARC"/>
    <property type="match status" value="1"/>
</dbReference>